<evidence type="ECO:0000256" key="6">
    <source>
        <dbReference type="ARBA" id="ARBA00023135"/>
    </source>
</evidence>
<dbReference type="VEuPathDB" id="PlasmoDB:C922_00930"/>
<evidence type="ECO:0000256" key="1">
    <source>
        <dbReference type="ARBA" id="ARBA00004496"/>
    </source>
</evidence>
<dbReference type="GO" id="GO:0008312">
    <property type="term" value="F:7S RNA binding"/>
    <property type="evidence" value="ECO:0007669"/>
    <property type="project" value="InterPro"/>
</dbReference>
<comment type="similarity">
    <text evidence="3">Belongs to the SRP68 family.</text>
</comment>
<comment type="subcellular location">
    <subcellularLocation>
        <location evidence="1">Cytoplasm</location>
    </subcellularLocation>
    <subcellularLocation>
        <location evidence="2">Nucleus</location>
        <location evidence="2">Nucleolus</location>
    </subcellularLocation>
</comment>
<dbReference type="Gene3D" id="1.10.3450.40">
    <property type="entry name" value="Signal recognition particle, SRP68 subunit, RNA-binding domain"/>
    <property type="match status" value="1"/>
</dbReference>
<keyword evidence="6" id="KW-0733">Signal recognition particle</keyword>
<dbReference type="Proteomes" id="UP000030640">
    <property type="component" value="Unassembled WGS sequence"/>
</dbReference>
<protein>
    <recommendedName>
        <fullName evidence="9">Signal recognition particle subunit SRP68</fullName>
    </recommendedName>
</protein>
<feature type="region of interest" description="Disordered" evidence="10">
    <location>
        <begin position="21"/>
        <end position="40"/>
    </location>
</feature>
<evidence type="ECO:0000256" key="5">
    <source>
        <dbReference type="ARBA" id="ARBA00022884"/>
    </source>
</evidence>
<keyword evidence="5" id="KW-0694">RNA-binding</keyword>
<keyword evidence="7" id="KW-0539">Nucleus</keyword>
<keyword evidence="12" id="KW-1185">Reference proteome</keyword>
<keyword evidence="8" id="KW-0687">Ribonucleoprotein</keyword>
<dbReference type="InterPro" id="IPR026258">
    <property type="entry name" value="SRP68"/>
</dbReference>
<dbReference type="GeneID" id="20036204"/>
<dbReference type="GO" id="GO:0005047">
    <property type="term" value="F:signal recognition particle binding"/>
    <property type="evidence" value="ECO:0007669"/>
    <property type="project" value="InterPro"/>
</dbReference>
<accession>W7ASV9</accession>
<organism evidence="11 12">
    <name type="scientific">Plasmodium inui San Antonio 1</name>
    <dbReference type="NCBI Taxonomy" id="1237626"/>
    <lineage>
        <taxon>Eukaryota</taxon>
        <taxon>Sar</taxon>
        <taxon>Alveolata</taxon>
        <taxon>Apicomplexa</taxon>
        <taxon>Aconoidasida</taxon>
        <taxon>Haemosporida</taxon>
        <taxon>Plasmodiidae</taxon>
        <taxon>Plasmodium</taxon>
        <taxon>Plasmodium (Plasmodium)</taxon>
    </lineage>
</organism>
<dbReference type="AlphaFoldDB" id="W7ASV9"/>
<evidence type="ECO:0000256" key="4">
    <source>
        <dbReference type="ARBA" id="ARBA00022490"/>
    </source>
</evidence>
<dbReference type="InterPro" id="IPR038253">
    <property type="entry name" value="SRP68_N_sf"/>
</dbReference>
<evidence type="ECO:0000313" key="12">
    <source>
        <dbReference type="Proteomes" id="UP000030640"/>
    </source>
</evidence>
<dbReference type="PANTHER" id="PTHR12860:SF0">
    <property type="entry name" value="SIGNAL RECOGNITION PARTICLE SUBUNIT SRP68"/>
    <property type="match status" value="1"/>
</dbReference>
<feature type="region of interest" description="Disordered" evidence="10">
    <location>
        <begin position="226"/>
        <end position="277"/>
    </location>
</feature>
<evidence type="ECO:0000256" key="10">
    <source>
        <dbReference type="SAM" id="MobiDB-lite"/>
    </source>
</evidence>
<dbReference type="OrthoDB" id="10255118at2759"/>
<gene>
    <name evidence="11" type="ORF">C922_00930</name>
</gene>
<sequence>MADCNTADGCGDAVNGEEGELGKSAANAKQPKNNTAMGKPDKGSKISFDIFSYLHKVYAKYGLYEEDMERFLLYVKRRRAKLKGKVLYKMKKVGNKYITRLYETDNVDGKYLELLLLDVEACRCRYIKIKTDVNNLKIPYRSTYCYLRRVKRAMDKVKFMSHSVGSAVDKNTELQIKCYSAYVQVAYLLERKKFEEGVSKVGEFTKLVKLVKRAMLNEIVEGARSIGEGKKGDGGGEEHEEDKEEDDAGEAEGGESPQERKQSRASQHTQDDLAENTLMNSKGNLLIEAERRIDETFDYFLSVIYSFERICLYNLKKNRLSTFDEKLPDEELHIRESKKKSSIREITDVSKDISTYRKLEIFMSENTVQIKIEHSTYELKGNGESNQGDYSSLLKIKNALDNVKNVIPMEEIAKLNEDTNLREAMSCVNKEEVPLFKFLNSYQSNFIVHNYGQAFAKYYECLTIIHEQLIKSTGGNKKASTSGSQQGGGSHLDEDDRMMEKIWNHIEQYLSCEKLYADTERTLLVLMKFLFSIYSASHLKNFPLGNKKNFGDIIEEMPLLHTGIRYADILKQNIDELNKLKHNDEIFINILQIIKNVKSFCLACHYAVAGKNAEAHVLFDLVKTRNYVYTKVKQIQMIHNEALLRITILFNRLQDVISLVNEKYYFRHLSIYALQVKTKCVPSNQKLFSVDNSFFEQKMTQMCMDPLRIDMVQLYRDSVLLNPNAHKEEEKSSGIRGLLRSFWK</sequence>
<dbReference type="PANTHER" id="PTHR12860">
    <property type="entry name" value="SIGNAL RECOGNITION PARTICLE 68 KDA PROTEIN"/>
    <property type="match status" value="1"/>
</dbReference>
<evidence type="ECO:0000256" key="8">
    <source>
        <dbReference type="ARBA" id="ARBA00023274"/>
    </source>
</evidence>
<reference evidence="11 12" key="1">
    <citation type="submission" date="2013-02" db="EMBL/GenBank/DDBJ databases">
        <title>The Genome Sequence of Plasmodium inui San Antonio 1.</title>
        <authorList>
            <consortium name="The Broad Institute Genome Sequencing Platform"/>
            <consortium name="The Broad Institute Genome Sequencing Center for Infectious Disease"/>
            <person name="Neafsey D."/>
            <person name="Cheeseman I."/>
            <person name="Volkman S."/>
            <person name="Adams J."/>
            <person name="Walker B."/>
            <person name="Young S.K."/>
            <person name="Zeng Q."/>
            <person name="Gargeya S."/>
            <person name="Fitzgerald M."/>
            <person name="Haas B."/>
            <person name="Abouelleil A."/>
            <person name="Alvarado L."/>
            <person name="Arachchi H.M."/>
            <person name="Berlin A.M."/>
            <person name="Chapman S.B."/>
            <person name="Dewar J."/>
            <person name="Goldberg J."/>
            <person name="Griggs A."/>
            <person name="Gujja S."/>
            <person name="Hansen M."/>
            <person name="Howarth C."/>
            <person name="Imamovic A."/>
            <person name="Larimer J."/>
            <person name="McCowan C."/>
            <person name="Murphy C."/>
            <person name="Neiman D."/>
            <person name="Pearson M."/>
            <person name="Priest M."/>
            <person name="Roberts A."/>
            <person name="Saif S."/>
            <person name="Shea T."/>
            <person name="Sisk P."/>
            <person name="Sykes S."/>
            <person name="Wortman J."/>
            <person name="Nusbaum C."/>
            <person name="Birren B."/>
        </authorList>
    </citation>
    <scope>NUCLEOTIDE SEQUENCE [LARGE SCALE GENOMIC DNA]</scope>
    <source>
        <strain evidence="11 12">San Antonio 1</strain>
    </source>
</reference>
<evidence type="ECO:0000256" key="2">
    <source>
        <dbReference type="ARBA" id="ARBA00004604"/>
    </source>
</evidence>
<keyword evidence="4" id="KW-0963">Cytoplasm</keyword>
<feature type="compositionally biased region" description="Acidic residues" evidence="10">
    <location>
        <begin position="238"/>
        <end position="253"/>
    </location>
</feature>
<evidence type="ECO:0000256" key="7">
    <source>
        <dbReference type="ARBA" id="ARBA00023242"/>
    </source>
</evidence>
<evidence type="ECO:0000256" key="3">
    <source>
        <dbReference type="ARBA" id="ARBA00009352"/>
    </source>
</evidence>
<feature type="compositionally biased region" description="Basic and acidic residues" evidence="10">
    <location>
        <begin position="227"/>
        <end position="237"/>
    </location>
</feature>
<dbReference type="EMBL" id="KI965462">
    <property type="protein sequence ID" value="EUD68531.1"/>
    <property type="molecule type" value="Genomic_DNA"/>
</dbReference>
<evidence type="ECO:0000313" key="11">
    <source>
        <dbReference type="EMBL" id="EUD68531.1"/>
    </source>
</evidence>
<name>W7ASV9_9APIC</name>
<dbReference type="RefSeq" id="XP_008814761.1">
    <property type="nucleotide sequence ID" value="XM_008816539.1"/>
</dbReference>
<dbReference type="GO" id="GO:0030942">
    <property type="term" value="F:endoplasmic reticulum signal peptide binding"/>
    <property type="evidence" value="ECO:0007669"/>
    <property type="project" value="InterPro"/>
</dbReference>
<proteinExistence type="inferred from homology"/>
<dbReference type="GO" id="GO:0005786">
    <property type="term" value="C:signal recognition particle, endoplasmic reticulum targeting"/>
    <property type="evidence" value="ECO:0007669"/>
    <property type="project" value="UniProtKB-KW"/>
</dbReference>
<dbReference type="GO" id="GO:0005730">
    <property type="term" value="C:nucleolus"/>
    <property type="evidence" value="ECO:0007669"/>
    <property type="project" value="UniProtKB-SubCell"/>
</dbReference>
<dbReference type="GO" id="GO:0006614">
    <property type="term" value="P:SRP-dependent cotranslational protein targeting to membrane"/>
    <property type="evidence" value="ECO:0007669"/>
    <property type="project" value="InterPro"/>
</dbReference>
<evidence type="ECO:0000256" key="9">
    <source>
        <dbReference type="ARBA" id="ARBA00029498"/>
    </source>
</evidence>